<evidence type="ECO:0000313" key="1">
    <source>
        <dbReference type="EMBL" id="BAT91847.1"/>
    </source>
</evidence>
<dbReference type="Proteomes" id="UP000291084">
    <property type="component" value="Chromosome 7"/>
</dbReference>
<organism evidence="1 2">
    <name type="scientific">Vigna angularis var. angularis</name>
    <dbReference type="NCBI Taxonomy" id="157739"/>
    <lineage>
        <taxon>Eukaryota</taxon>
        <taxon>Viridiplantae</taxon>
        <taxon>Streptophyta</taxon>
        <taxon>Embryophyta</taxon>
        <taxon>Tracheophyta</taxon>
        <taxon>Spermatophyta</taxon>
        <taxon>Magnoliopsida</taxon>
        <taxon>eudicotyledons</taxon>
        <taxon>Gunneridae</taxon>
        <taxon>Pentapetalae</taxon>
        <taxon>rosids</taxon>
        <taxon>fabids</taxon>
        <taxon>Fabales</taxon>
        <taxon>Fabaceae</taxon>
        <taxon>Papilionoideae</taxon>
        <taxon>50 kb inversion clade</taxon>
        <taxon>NPAAA clade</taxon>
        <taxon>indigoferoid/millettioid clade</taxon>
        <taxon>Phaseoleae</taxon>
        <taxon>Vigna</taxon>
    </lineage>
</organism>
<protein>
    <submittedName>
        <fullName evidence="1">Uncharacterized protein</fullName>
    </submittedName>
</protein>
<name>A0A0S3SGC4_PHAAN</name>
<dbReference type="EMBL" id="AP015040">
    <property type="protein sequence ID" value="BAT91847.1"/>
    <property type="molecule type" value="Genomic_DNA"/>
</dbReference>
<feature type="non-terminal residue" evidence="1">
    <location>
        <position position="1"/>
    </location>
</feature>
<gene>
    <name evidence="1" type="primary">Vigan.07G048400</name>
    <name evidence="1" type="ORF">VIGAN_07048400</name>
</gene>
<evidence type="ECO:0000313" key="2">
    <source>
        <dbReference type="Proteomes" id="UP000291084"/>
    </source>
</evidence>
<reference evidence="1 2" key="1">
    <citation type="journal article" date="2015" name="Sci. Rep.">
        <title>The power of single molecule real-time sequencing technology in the de novo assembly of a eukaryotic genome.</title>
        <authorList>
            <person name="Sakai H."/>
            <person name="Naito K."/>
            <person name="Ogiso-Tanaka E."/>
            <person name="Takahashi Y."/>
            <person name="Iseki K."/>
            <person name="Muto C."/>
            <person name="Satou K."/>
            <person name="Teruya K."/>
            <person name="Shiroma A."/>
            <person name="Shimoji M."/>
            <person name="Hirano T."/>
            <person name="Itoh T."/>
            <person name="Kaga A."/>
            <person name="Tomooka N."/>
        </authorList>
    </citation>
    <scope>NUCLEOTIDE SEQUENCE [LARGE SCALE GENOMIC DNA]</scope>
    <source>
        <strain evidence="2">cv. Shumari</strain>
    </source>
</reference>
<keyword evidence="2" id="KW-1185">Reference proteome</keyword>
<sequence>EEINYQSRLRCMSEETGRFSILWRNGFKQFGGIVLNLLENGHKGQLYVRILQVRILTLILFYTFTSGMKNFATLKEEERKWRRSPTT</sequence>
<dbReference type="AlphaFoldDB" id="A0A0S3SGC4"/>
<proteinExistence type="predicted"/>
<accession>A0A0S3SGC4</accession>